<keyword evidence="4" id="KW-1185">Reference proteome</keyword>
<dbReference type="Proteomes" id="UP000800235">
    <property type="component" value="Unassembled WGS sequence"/>
</dbReference>
<name>A0A9P4NHM0_9PEZI</name>
<dbReference type="InterPro" id="IPR043837">
    <property type="entry name" value="Mtf2-like_C"/>
</dbReference>
<evidence type="ECO:0000313" key="3">
    <source>
        <dbReference type="EMBL" id="KAF2421830.1"/>
    </source>
</evidence>
<dbReference type="OrthoDB" id="2444174at2759"/>
<protein>
    <recommendedName>
        <fullName evidence="2">Mtf2-like C-terminal domain-containing protein</fullName>
    </recommendedName>
</protein>
<accession>A0A9P4NHM0</accession>
<dbReference type="EMBL" id="MU007095">
    <property type="protein sequence ID" value="KAF2421830.1"/>
    <property type="molecule type" value="Genomic_DNA"/>
</dbReference>
<proteinExistence type="predicted"/>
<evidence type="ECO:0000313" key="4">
    <source>
        <dbReference type="Proteomes" id="UP000800235"/>
    </source>
</evidence>
<evidence type="ECO:0000256" key="1">
    <source>
        <dbReference type="SAM" id="MobiDB-lite"/>
    </source>
</evidence>
<dbReference type="InterPro" id="IPR040009">
    <property type="entry name" value="Mtf2/C5D6.12-like"/>
</dbReference>
<dbReference type="PANTHER" id="PTHR39468:SF1">
    <property type="entry name" value="MTF2-LIKE C-TERMINAL DOMAIN-CONTAINING PROTEIN"/>
    <property type="match status" value="1"/>
</dbReference>
<dbReference type="Pfam" id="PF19189">
    <property type="entry name" value="Mtf2"/>
    <property type="match status" value="1"/>
</dbReference>
<feature type="region of interest" description="Disordered" evidence="1">
    <location>
        <begin position="25"/>
        <end position="45"/>
    </location>
</feature>
<dbReference type="PANTHER" id="PTHR39468">
    <property type="entry name" value="CHROMOSOME 7, WHOLE GENOME SHOTGUN SEQUENCE"/>
    <property type="match status" value="1"/>
</dbReference>
<gene>
    <name evidence="3" type="ORF">EJ08DRAFT_738068</name>
</gene>
<dbReference type="AlphaFoldDB" id="A0A9P4NHM0"/>
<comment type="caution">
    <text evidence="3">The sequence shown here is derived from an EMBL/GenBank/DDBJ whole genome shotgun (WGS) entry which is preliminary data.</text>
</comment>
<reference evidence="3" key="1">
    <citation type="journal article" date="2020" name="Stud. Mycol.">
        <title>101 Dothideomycetes genomes: a test case for predicting lifestyles and emergence of pathogens.</title>
        <authorList>
            <person name="Haridas S."/>
            <person name="Albert R."/>
            <person name="Binder M."/>
            <person name="Bloem J."/>
            <person name="Labutti K."/>
            <person name="Salamov A."/>
            <person name="Andreopoulos B."/>
            <person name="Baker S."/>
            <person name="Barry K."/>
            <person name="Bills G."/>
            <person name="Bluhm B."/>
            <person name="Cannon C."/>
            <person name="Castanera R."/>
            <person name="Culley D."/>
            <person name="Daum C."/>
            <person name="Ezra D."/>
            <person name="Gonzalez J."/>
            <person name="Henrissat B."/>
            <person name="Kuo A."/>
            <person name="Liang C."/>
            <person name="Lipzen A."/>
            <person name="Lutzoni F."/>
            <person name="Magnuson J."/>
            <person name="Mondo S."/>
            <person name="Nolan M."/>
            <person name="Ohm R."/>
            <person name="Pangilinan J."/>
            <person name="Park H.-J."/>
            <person name="Ramirez L."/>
            <person name="Alfaro M."/>
            <person name="Sun H."/>
            <person name="Tritt A."/>
            <person name="Yoshinaga Y."/>
            <person name="Zwiers L.-H."/>
            <person name="Turgeon B."/>
            <person name="Goodwin S."/>
            <person name="Spatafora J."/>
            <person name="Crous P."/>
            <person name="Grigoriev I."/>
        </authorList>
    </citation>
    <scope>NUCLEOTIDE SEQUENCE</scope>
    <source>
        <strain evidence="3">CBS 130266</strain>
    </source>
</reference>
<dbReference type="GO" id="GO:0005739">
    <property type="term" value="C:mitochondrion"/>
    <property type="evidence" value="ECO:0007669"/>
    <property type="project" value="InterPro"/>
</dbReference>
<sequence length="379" mass="42662">MRSNRLWRDSLAPFLYQTRTIRQHARPGKRWPVAEETAAKTAESRKDHIPFEKVEAIAIPLTSRENSESKTTITKKEREVFKKLFVLANSDIKRVEENGARPEDASSTSLATREIYSEVISIGSTPQVSSEDVQLQEQRAEQYRAIANALQGAKTDSDLWIALEEHLFKKIIALDLDGASSVGAGAEPHQELKKVKKKKGGKGFPPNISARKSLAANPELAAIGSNYSLLLVFALQQLCQLFPASQLPFSILPCIKRIGRGSYALGASTQLYNELIFITWKTYSDYTRINELLQEMENGGLEFDAKTLDILDDIRKEGNEIRKGHLGIKRKAVWETDMMRNGWNKVIAWIVPIREALAKETERQSSEEEFESLELESAT</sequence>
<evidence type="ECO:0000259" key="2">
    <source>
        <dbReference type="Pfam" id="PF19189"/>
    </source>
</evidence>
<feature type="domain" description="Mtf2-like C-terminal" evidence="2">
    <location>
        <begin position="142"/>
        <end position="337"/>
    </location>
</feature>
<organism evidence="3 4">
    <name type="scientific">Tothia fuscella</name>
    <dbReference type="NCBI Taxonomy" id="1048955"/>
    <lineage>
        <taxon>Eukaryota</taxon>
        <taxon>Fungi</taxon>
        <taxon>Dikarya</taxon>
        <taxon>Ascomycota</taxon>
        <taxon>Pezizomycotina</taxon>
        <taxon>Dothideomycetes</taxon>
        <taxon>Pleosporomycetidae</taxon>
        <taxon>Venturiales</taxon>
        <taxon>Cylindrosympodiaceae</taxon>
        <taxon>Tothia</taxon>
    </lineage>
</organism>